<evidence type="ECO:0000313" key="5">
    <source>
        <dbReference type="Proteomes" id="UP000649573"/>
    </source>
</evidence>
<evidence type="ECO:0000313" key="4">
    <source>
        <dbReference type="EMBL" id="GGU44580.1"/>
    </source>
</evidence>
<evidence type="ECO:0000256" key="2">
    <source>
        <dbReference type="SAM" id="SignalP"/>
    </source>
</evidence>
<sequence>MTPTRHRRRLFSLTGLLVLLATLLVPAPAIALGNDYPWPQANMNQLSPLRFYYRNCTDYAAWTLNQQLGGTTTDIRFNWSSIQVNNSGHAKDWRQGAINRGKPVDDTPRRGAVAWWGANYGGGYGHVAMVAEVRDGGNTVVVHEYNRSYTGVFGARTLTRSNGWPEAFLHIADLRNPDVSGDGRADLVIVATGPTGSGRTEAHVLDAATGYSTWYAHWATAAGYSGADSDRHLVGDVNGDGRADLVIVGTGPTGSGRTEAHVLDGATGYSTWLAHWATAAGYGNSADRFVLGDVNGDGRADLVIVGTGPTGSGRTEAHVLDAATGYSTWLAHWATAAGYGDSTLRYAM</sequence>
<dbReference type="Pfam" id="PF13517">
    <property type="entry name" value="FG-GAP_3"/>
    <property type="match status" value="1"/>
</dbReference>
<organism evidence="4 5">
    <name type="scientific">Lentzea flava</name>
    <dbReference type="NCBI Taxonomy" id="103732"/>
    <lineage>
        <taxon>Bacteria</taxon>
        <taxon>Bacillati</taxon>
        <taxon>Actinomycetota</taxon>
        <taxon>Actinomycetes</taxon>
        <taxon>Pseudonocardiales</taxon>
        <taxon>Pseudonocardiaceae</taxon>
        <taxon>Lentzea</taxon>
    </lineage>
</organism>
<feature type="domain" description="Peptidase C51" evidence="3">
    <location>
        <begin position="31"/>
        <end position="170"/>
    </location>
</feature>
<dbReference type="Gene3D" id="2.130.10.130">
    <property type="entry name" value="Integrin alpha, N-terminal"/>
    <property type="match status" value="1"/>
</dbReference>
<dbReference type="Pfam" id="PF05257">
    <property type="entry name" value="CHAP"/>
    <property type="match status" value="1"/>
</dbReference>
<dbReference type="InterPro" id="IPR013517">
    <property type="entry name" value="FG-GAP"/>
</dbReference>
<keyword evidence="5" id="KW-1185">Reference proteome</keyword>
<dbReference type="SUPFAM" id="SSF69318">
    <property type="entry name" value="Integrin alpha N-terminal domain"/>
    <property type="match status" value="1"/>
</dbReference>
<accession>A0ABQ2UMA4</accession>
<dbReference type="SUPFAM" id="SSF54001">
    <property type="entry name" value="Cysteine proteinases"/>
    <property type="match status" value="1"/>
</dbReference>
<gene>
    <name evidence="4" type="ORF">GCM10010178_41280</name>
</gene>
<protein>
    <recommendedName>
        <fullName evidence="3">Peptidase C51 domain-containing protein</fullName>
    </recommendedName>
</protein>
<comment type="caution">
    <text evidence="4">The sequence shown here is derived from an EMBL/GenBank/DDBJ whole genome shotgun (WGS) entry which is preliminary data.</text>
</comment>
<keyword evidence="1 2" id="KW-0732">Signal</keyword>
<dbReference type="InterPro" id="IPR028994">
    <property type="entry name" value="Integrin_alpha_N"/>
</dbReference>
<reference evidence="5" key="1">
    <citation type="journal article" date="2019" name="Int. J. Syst. Evol. Microbiol.">
        <title>The Global Catalogue of Microorganisms (GCM) 10K type strain sequencing project: providing services to taxonomists for standard genome sequencing and annotation.</title>
        <authorList>
            <consortium name="The Broad Institute Genomics Platform"/>
            <consortium name="The Broad Institute Genome Sequencing Center for Infectious Disease"/>
            <person name="Wu L."/>
            <person name="Ma J."/>
        </authorList>
    </citation>
    <scope>NUCLEOTIDE SEQUENCE [LARGE SCALE GENOMIC DNA]</scope>
    <source>
        <strain evidence="5">JCM 3296</strain>
    </source>
</reference>
<feature type="signal peptide" evidence="2">
    <location>
        <begin position="1"/>
        <end position="31"/>
    </location>
</feature>
<dbReference type="InterPro" id="IPR007921">
    <property type="entry name" value="CHAP_dom"/>
</dbReference>
<dbReference type="Proteomes" id="UP000649573">
    <property type="component" value="Unassembled WGS sequence"/>
</dbReference>
<dbReference type="PROSITE" id="PS50911">
    <property type="entry name" value="CHAP"/>
    <property type="match status" value="1"/>
</dbReference>
<dbReference type="InterPro" id="IPR038765">
    <property type="entry name" value="Papain-like_cys_pep_sf"/>
</dbReference>
<dbReference type="Gene3D" id="3.90.1720.10">
    <property type="entry name" value="endopeptidase domain like (from Nostoc punctiforme)"/>
    <property type="match status" value="1"/>
</dbReference>
<name>A0ABQ2UMA4_9PSEU</name>
<evidence type="ECO:0000259" key="3">
    <source>
        <dbReference type="PROSITE" id="PS50911"/>
    </source>
</evidence>
<dbReference type="RefSeq" id="WP_189255332.1">
    <property type="nucleotide sequence ID" value="NZ_BMRE01000017.1"/>
</dbReference>
<dbReference type="EMBL" id="BMRE01000017">
    <property type="protein sequence ID" value="GGU44580.1"/>
    <property type="molecule type" value="Genomic_DNA"/>
</dbReference>
<proteinExistence type="predicted"/>
<evidence type="ECO:0000256" key="1">
    <source>
        <dbReference type="ARBA" id="ARBA00022729"/>
    </source>
</evidence>
<feature type="chain" id="PRO_5047440340" description="Peptidase C51 domain-containing protein" evidence="2">
    <location>
        <begin position="32"/>
        <end position="348"/>
    </location>
</feature>